<dbReference type="InParanoid" id="A0A1B6Q3L0"/>
<accession>A0A1B6Q3L0</accession>
<gene>
    <name evidence="2" type="ORF">SORBI_3003G164600</name>
</gene>
<evidence type="ECO:0000256" key="1">
    <source>
        <dbReference type="SAM" id="Phobius"/>
    </source>
</evidence>
<name>A0A1B6Q3L0_SORBI</name>
<evidence type="ECO:0000313" key="2">
    <source>
        <dbReference type="EMBL" id="KXG32511.1"/>
    </source>
</evidence>
<keyword evidence="3" id="KW-1185">Reference proteome</keyword>
<reference evidence="3" key="2">
    <citation type="journal article" date="2018" name="Plant J.">
        <title>The Sorghum bicolor reference genome: improved assembly, gene annotations, a transcriptome atlas, and signatures of genome organization.</title>
        <authorList>
            <person name="McCormick R.F."/>
            <person name="Truong S.K."/>
            <person name="Sreedasyam A."/>
            <person name="Jenkins J."/>
            <person name="Shu S."/>
            <person name="Sims D."/>
            <person name="Kennedy M."/>
            <person name="Amirebrahimi M."/>
            <person name="Weers B.D."/>
            <person name="McKinley B."/>
            <person name="Mattison A."/>
            <person name="Morishige D.T."/>
            <person name="Grimwood J."/>
            <person name="Schmutz J."/>
            <person name="Mullet J.E."/>
        </authorList>
    </citation>
    <scope>NUCLEOTIDE SEQUENCE [LARGE SCALE GENOMIC DNA]</scope>
    <source>
        <strain evidence="3">cv. BTx623</strain>
    </source>
</reference>
<reference evidence="2 3" key="1">
    <citation type="journal article" date="2009" name="Nature">
        <title>The Sorghum bicolor genome and the diversification of grasses.</title>
        <authorList>
            <person name="Paterson A.H."/>
            <person name="Bowers J.E."/>
            <person name="Bruggmann R."/>
            <person name="Dubchak I."/>
            <person name="Grimwood J."/>
            <person name="Gundlach H."/>
            <person name="Haberer G."/>
            <person name="Hellsten U."/>
            <person name="Mitros T."/>
            <person name="Poliakov A."/>
            <person name="Schmutz J."/>
            <person name="Spannagl M."/>
            <person name="Tang H."/>
            <person name="Wang X."/>
            <person name="Wicker T."/>
            <person name="Bharti A.K."/>
            <person name="Chapman J."/>
            <person name="Feltus F.A."/>
            <person name="Gowik U."/>
            <person name="Grigoriev I.V."/>
            <person name="Lyons E."/>
            <person name="Maher C.A."/>
            <person name="Martis M."/>
            <person name="Narechania A."/>
            <person name="Otillar R.P."/>
            <person name="Penning B.W."/>
            <person name="Salamov A.A."/>
            <person name="Wang Y."/>
            <person name="Zhang L."/>
            <person name="Carpita N.C."/>
            <person name="Freeling M."/>
            <person name="Gingle A.R."/>
            <person name="Hash C.T."/>
            <person name="Keller B."/>
            <person name="Klein P."/>
            <person name="Kresovich S."/>
            <person name="McCann M.C."/>
            <person name="Ming R."/>
            <person name="Peterson D.G."/>
            <person name="Mehboob-ur-Rahman"/>
            <person name="Ware D."/>
            <person name="Westhoff P."/>
            <person name="Mayer K.F."/>
            <person name="Messing J."/>
            <person name="Rokhsar D.S."/>
        </authorList>
    </citation>
    <scope>NUCLEOTIDE SEQUENCE [LARGE SCALE GENOMIC DNA]</scope>
    <source>
        <strain evidence="3">cv. BTx623</strain>
    </source>
</reference>
<dbReference type="AlphaFoldDB" id="A0A1B6Q3L0"/>
<proteinExistence type="predicted"/>
<sequence>MPAGKAHPRVAFVFNFSFYLHGCWLLICYVFSVHLEHTCDDLDLVLYSVWLDLNQDSIDLVLYSFLSRSKSWS</sequence>
<evidence type="ECO:0000313" key="3">
    <source>
        <dbReference type="Proteomes" id="UP000000768"/>
    </source>
</evidence>
<organism evidence="2 3">
    <name type="scientific">Sorghum bicolor</name>
    <name type="common">Sorghum</name>
    <name type="synonym">Sorghum vulgare</name>
    <dbReference type="NCBI Taxonomy" id="4558"/>
    <lineage>
        <taxon>Eukaryota</taxon>
        <taxon>Viridiplantae</taxon>
        <taxon>Streptophyta</taxon>
        <taxon>Embryophyta</taxon>
        <taxon>Tracheophyta</taxon>
        <taxon>Spermatophyta</taxon>
        <taxon>Magnoliopsida</taxon>
        <taxon>Liliopsida</taxon>
        <taxon>Poales</taxon>
        <taxon>Poaceae</taxon>
        <taxon>PACMAD clade</taxon>
        <taxon>Panicoideae</taxon>
        <taxon>Andropogonodae</taxon>
        <taxon>Andropogoneae</taxon>
        <taxon>Sorghinae</taxon>
        <taxon>Sorghum</taxon>
    </lineage>
</organism>
<keyword evidence="1" id="KW-0472">Membrane</keyword>
<dbReference type="Proteomes" id="UP000000768">
    <property type="component" value="Chromosome 3"/>
</dbReference>
<keyword evidence="1" id="KW-0812">Transmembrane</keyword>
<dbReference type="Gramene" id="KXG32511">
    <property type="protein sequence ID" value="KXG32511"/>
    <property type="gene ID" value="SORBI_3003G164600"/>
</dbReference>
<feature type="transmembrane region" description="Helical" evidence="1">
    <location>
        <begin position="12"/>
        <end position="32"/>
    </location>
</feature>
<protein>
    <submittedName>
        <fullName evidence="2">Uncharacterized protein</fullName>
    </submittedName>
</protein>
<keyword evidence="1" id="KW-1133">Transmembrane helix</keyword>
<dbReference type="EMBL" id="CM000762">
    <property type="protein sequence ID" value="KXG32511.1"/>
    <property type="molecule type" value="Genomic_DNA"/>
</dbReference>